<keyword evidence="3" id="KW-1185">Reference proteome</keyword>
<dbReference type="OrthoDB" id="9787654at2"/>
<dbReference type="AlphaFoldDB" id="A0A5C5WFA1"/>
<evidence type="ECO:0000313" key="2">
    <source>
        <dbReference type="EMBL" id="TWT49428.1"/>
    </source>
</evidence>
<evidence type="ECO:0000259" key="1">
    <source>
        <dbReference type="Pfam" id="PF04909"/>
    </source>
</evidence>
<dbReference type="InterPro" id="IPR006680">
    <property type="entry name" value="Amidohydro-rel"/>
</dbReference>
<accession>A0A5C5WFA1</accession>
<reference evidence="2 3" key="1">
    <citation type="submission" date="2019-02" db="EMBL/GenBank/DDBJ databases">
        <title>Deep-cultivation of Planctomycetes and their phenomic and genomic characterization uncovers novel biology.</title>
        <authorList>
            <person name="Wiegand S."/>
            <person name="Jogler M."/>
            <person name="Boedeker C."/>
            <person name="Pinto D."/>
            <person name="Vollmers J."/>
            <person name="Rivas-Marin E."/>
            <person name="Kohn T."/>
            <person name="Peeters S.H."/>
            <person name="Heuer A."/>
            <person name="Rast P."/>
            <person name="Oberbeckmann S."/>
            <person name="Bunk B."/>
            <person name="Jeske O."/>
            <person name="Meyerdierks A."/>
            <person name="Storesund J.E."/>
            <person name="Kallscheuer N."/>
            <person name="Luecker S."/>
            <person name="Lage O.M."/>
            <person name="Pohl T."/>
            <person name="Merkel B.J."/>
            <person name="Hornburger P."/>
            <person name="Mueller R.-W."/>
            <person name="Bruemmer F."/>
            <person name="Labrenz M."/>
            <person name="Spormann A.M."/>
            <person name="Op Den Camp H."/>
            <person name="Overmann J."/>
            <person name="Amann R."/>
            <person name="Jetten M.S.M."/>
            <person name="Mascher T."/>
            <person name="Medema M.H."/>
            <person name="Devos D.P."/>
            <person name="Kaster A.-K."/>
            <person name="Ovreas L."/>
            <person name="Rohde M."/>
            <person name="Galperin M.Y."/>
            <person name="Jogler C."/>
        </authorList>
    </citation>
    <scope>NUCLEOTIDE SEQUENCE [LARGE SCALE GENOMIC DNA]</scope>
    <source>
        <strain evidence="2 3">Pla22</strain>
    </source>
</reference>
<feature type="domain" description="Amidohydrolase-related" evidence="1">
    <location>
        <begin position="44"/>
        <end position="314"/>
    </location>
</feature>
<evidence type="ECO:0000313" key="3">
    <source>
        <dbReference type="Proteomes" id="UP000316598"/>
    </source>
</evidence>
<dbReference type="PANTHER" id="PTHR35563">
    <property type="entry name" value="BARREL METAL-DEPENDENT HYDROLASE, PUTATIVE (AFU_ORTHOLOGUE AFUA_1G16240)-RELATED"/>
    <property type="match status" value="1"/>
</dbReference>
<dbReference type="RefSeq" id="WP_146516936.1">
    <property type="nucleotide sequence ID" value="NZ_SJPI01000003.1"/>
</dbReference>
<dbReference type="PANTHER" id="PTHR35563:SF2">
    <property type="entry name" value="BARREL METAL-DEPENDENT HYDROLASE, PUTATIVE (AFU_ORTHOLOGUE AFUA_1G16240)-RELATED"/>
    <property type="match status" value="1"/>
</dbReference>
<dbReference type="Pfam" id="PF10518">
    <property type="entry name" value="TAT_signal"/>
    <property type="match status" value="1"/>
</dbReference>
<dbReference type="PROSITE" id="PS51318">
    <property type="entry name" value="TAT"/>
    <property type="match status" value="1"/>
</dbReference>
<dbReference type="InterPro" id="IPR019546">
    <property type="entry name" value="TAT_signal_bac_arc"/>
</dbReference>
<dbReference type="InterPro" id="IPR032466">
    <property type="entry name" value="Metal_Hydrolase"/>
</dbReference>
<dbReference type="GO" id="GO:0102998">
    <property type="term" value="F:4-sulfomuconolactone hydrolase activity"/>
    <property type="evidence" value="ECO:0007669"/>
    <property type="project" value="UniProtKB-EC"/>
</dbReference>
<dbReference type="NCBIfam" id="TIGR01409">
    <property type="entry name" value="TAT_signal_seq"/>
    <property type="match status" value="1"/>
</dbReference>
<dbReference type="InterPro" id="IPR052358">
    <property type="entry name" value="Aro_Compnd_Degr_Hydrolases"/>
</dbReference>
<dbReference type="Proteomes" id="UP000316598">
    <property type="component" value="Unassembled WGS sequence"/>
</dbReference>
<dbReference type="Gene3D" id="3.20.20.140">
    <property type="entry name" value="Metal-dependent hydrolases"/>
    <property type="match status" value="1"/>
</dbReference>
<dbReference type="InterPro" id="IPR006311">
    <property type="entry name" value="TAT_signal"/>
</dbReference>
<keyword evidence="2" id="KW-0378">Hydrolase</keyword>
<dbReference type="SUPFAM" id="SSF51556">
    <property type="entry name" value="Metallo-dependent hydrolases"/>
    <property type="match status" value="1"/>
</dbReference>
<dbReference type="EMBL" id="SJPI01000003">
    <property type="protein sequence ID" value="TWT49428.1"/>
    <property type="molecule type" value="Genomic_DNA"/>
</dbReference>
<dbReference type="EC" id="3.1.1.92" evidence="2"/>
<sequence length="315" mass="35096">MIKLNRRQFLGASAAAAASAAIPKRHSLVADEVGLSDPDTPAWIDAHVHVWTPDTSKYPLSPRFGRSDMQPASFTPDELFSHCRPAGVARVVLIQMSFYEYDNTYMIDVMRKHPGVFSGVGIVDHNASDLAERVTSLASQGVRGFRLHSRSGAKGWSNNSGMTTLWRLAAEQGLAICPLINPTDIPYVDELCSQFPDTTVVVDHFARIGVSGTIEQESLDQLCRLSRFPKTHVKTSAFYALGRKQPPYTDLVPMIRRVVDQFGPERLMWASDCPYQVQGDHTYDASIGLIRDEISFLSESDKQWMLRDTAAKVFF</sequence>
<dbReference type="Pfam" id="PF04909">
    <property type="entry name" value="Amidohydro_2"/>
    <property type="match status" value="1"/>
</dbReference>
<comment type="caution">
    <text evidence="2">The sequence shown here is derived from an EMBL/GenBank/DDBJ whole genome shotgun (WGS) entry which is preliminary data.</text>
</comment>
<organism evidence="2 3">
    <name type="scientific">Rubripirellula amarantea</name>
    <dbReference type="NCBI Taxonomy" id="2527999"/>
    <lineage>
        <taxon>Bacteria</taxon>
        <taxon>Pseudomonadati</taxon>
        <taxon>Planctomycetota</taxon>
        <taxon>Planctomycetia</taxon>
        <taxon>Pirellulales</taxon>
        <taxon>Pirellulaceae</taxon>
        <taxon>Rubripirellula</taxon>
    </lineage>
</organism>
<proteinExistence type="predicted"/>
<gene>
    <name evidence="2" type="ORF">Pla22_46240</name>
</gene>
<name>A0A5C5WFA1_9BACT</name>
<protein>
    <submittedName>
        <fullName evidence="2">4-sulfomuconolactone hydrolase</fullName>
        <ecNumber evidence="2">3.1.1.92</ecNumber>
    </submittedName>
</protein>